<protein>
    <recommendedName>
        <fullName evidence="3">Reverse transcriptase domain-containing protein</fullName>
    </recommendedName>
</protein>
<gene>
    <name evidence="1" type="ORF">MAM1_0695d11129</name>
</gene>
<dbReference type="Proteomes" id="UP000053815">
    <property type="component" value="Unassembled WGS sequence"/>
</dbReference>
<dbReference type="PANTHER" id="PTHR31635">
    <property type="entry name" value="REVERSE TRANSCRIPTASE DOMAIN-CONTAINING PROTEIN-RELATED"/>
    <property type="match status" value="1"/>
</dbReference>
<dbReference type="AlphaFoldDB" id="A0A0C9LZ18"/>
<dbReference type="EMBL" id="DF836984">
    <property type="protein sequence ID" value="GAN11560.1"/>
    <property type="molecule type" value="Genomic_DNA"/>
</dbReference>
<accession>A0A0C9LZ18</accession>
<evidence type="ECO:0000313" key="1">
    <source>
        <dbReference type="EMBL" id="GAN11560.1"/>
    </source>
</evidence>
<dbReference type="PANTHER" id="PTHR31635:SF196">
    <property type="entry name" value="REVERSE TRANSCRIPTASE DOMAIN-CONTAINING PROTEIN-RELATED"/>
    <property type="match status" value="1"/>
</dbReference>
<name>A0A0C9LZ18_9FUNG</name>
<evidence type="ECO:0000313" key="2">
    <source>
        <dbReference type="Proteomes" id="UP000053815"/>
    </source>
</evidence>
<dbReference type="STRING" id="91626.A0A0C9LZ18"/>
<proteinExistence type="predicted"/>
<organism evidence="1">
    <name type="scientific">Mucor ambiguus</name>
    <dbReference type="NCBI Taxonomy" id="91626"/>
    <lineage>
        <taxon>Eukaryota</taxon>
        <taxon>Fungi</taxon>
        <taxon>Fungi incertae sedis</taxon>
        <taxon>Mucoromycota</taxon>
        <taxon>Mucoromycotina</taxon>
        <taxon>Mucoromycetes</taxon>
        <taxon>Mucorales</taxon>
        <taxon>Mucorineae</taxon>
        <taxon>Mucoraceae</taxon>
        <taxon>Mucor</taxon>
    </lineage>
</organism>
<evidence type="ECO:0008006" key="3">
    <source>
        <dbReference type="Google" id="ProtNLM"/>
    </source>
</evidence>
<keyword evidence="2" id="KW-1185">Reference proteome</keyword>
<dbReference type="OrthoDB" id="5598377at2759"/>
<sequence length="151" mass="16702">SAASSFYGALYSSDPVDIAHIESLCNKIPDSDAISDDTTHAILQQPFNITDLQCGTHRTKFQSSPGIDGLPYPILQIIFQHQKAAKLALTVFNDALTHGIFPATSWRQTCICLLPTKSGDLSNLKNWRPLSRICCDAKIFTRLLNQRLCPI</sequence>
<reference evidence="1" key="1">
    <citation type="submission" date="2014-09" db="EMBL/GenBank/DDBJ databases">
        <title>Draft genome sequence of an oleaginous Mucoromycotina fungus Mucor ambiguus NBRC6742.</title>
        <authorList>
            <person name="Takeda I."/>
            <person name="Yamane N."/>
            <person name="Morita T."/>
            <person name="Tamano K."/>
            <person name="Machida M."/>
            <person name="Baker S."/>
            <person name="Koike H."/>
        </authorList>
    </citation>
    <scope>NUCLEOTIDE SEQUENCE</scope>
    <source>
        <strain evidence="1">NBRC 6742</strain>
    </source>
</reference>
<feature type="non-terminal residue" evidence="1">
    <location>
        <position position="1"/>
    </location>
</feature>